<evidence type="ECO:0008006" key="3">
    <source>
        <dbReference type="Google" id="ProtNLM"/>
    </source>
</evidence>
<evidence type="ECO:0000313" key="2">
    <source>
        <dbReference type="Proteomes" id="UP000229434"/>
    </source>
</evidence>
<dbReference type="Proteomes" id="UP000229434">
    <property type="component" value="Unassembled WGS sequence"/>
</dbReference>
<comment type="caution">
    <text evidence="1">The sequence shown here is derived from an EMBL/GenBank/DDBJ whole genome shotgun (WGS) entry which is preliminary data.</text>
</comment>
<organism evidence="1 2">
    <name type="scientific">Snodgrassella alvi</name>
    <dbReference type="NCBI Taxonomy" id="1196083"/>
    <lineage>
        <taxon>Bacteria</taxon>
        <taxon>Pseudomonadati</taxon>
        <taxon>Pseudomonadota</taxon>
        <taxon>Betaproteobacteria</taxon>
        <taxon>Neisseriales</taxon>
        <taxon>Neisseriaceae</taxon>
        <taxon>Snodgrassella</taxon>
    </lineage>
</organism>
<dbReference type="RefSeq" id="WP_100138247.1">
    <property type="nucleotide sequence ID" value="NZ_MEIS01000124.1"/>
</dbReference>
<dbReference type="AlphaFoldDB" id="A0A2N9XUV0"/>
<accession>A0A2N9XUV0</accession>
<evidence type="ECO:0000313" key="1">
    <source>
        <dbReference type="EMBL" id="PIT53276.1"/>
    </source>
</evidence>
<reference evidence="1 2" key="1">
    <citation type="journal article" date="2017" name="MBio">
        <title>Type VI secretion-mediated competition in the bee gut microbiome.</title>
        <authorList>
            <person name="Steele M.I."/>
            <person name="Kwong W.K."/>
            <person name="Powell J.E."/>
            <person name="Whiteley M."/>
            <person name="Moran N.A."/>
        </authorList>
    </citation>
    <scope>NUCLEOTIDE SEQUENCE [LARGE SCALE GENOMIC DNA]</scope>
    <source>
        <strain evidence="1 2">Nev3CBA3</strain>
    </source>
</reference>
<name>A0A2N9XUV0_9NEIS</name>
<dbReference type="EMBL" id="MEIS01000124">
    <property type="protein sequence ID" value="PIT53276.1"/>
    <property type="molecule type" value="Genomic_DNA"/>
</dbReference>
<proteinExistence type="predicted"/>
<sequence length="151" mass="17763">MINFNLQSLKKGMPGLTFEFAIPATKDNAWSETSKYLAESAFCFIEGIIYNNVSKYQNYGHWGTTEVNKEQWLSIKSELIKLKYKVDHSQNLNELKHDLFDFKFIFDDDDFQEMTKNFSQYKLPFSQMISDFTTWIDSNIQKYGSIYILGI</sequence>
<protein>
    <recommendedName>
        <fullName evidence="3">DUF1877 domain-containing protein</fullName>
    </recommendedName>
</protein>
<gene>
    <name evidence="1" type="ORF">BHC49_12815</name>
</gene>